<feature type="domain" description="Histidine kinase" evidence="7">
    <location>
        <begin position="852"/>
        <end position="1049"/>
    </location>
</feature>
<evidence type="ECO:0000256" key="1">
    <source>
        <dbReference type="ARBA" id="ARBA00000085"/>
    </source>
</evidence>
<dbReference type="SUPFAM" id="SSF55874">
    <property type="entry name" value="ATPase domain of HSP90 chaperone/DNA topoisomerase II/histidine kinase"/>
    <property type="match status" value="1"/>
</dbReference>
<dbReference type="Pfam" id="PF13426">
    <property type="entry name" value="PAS_9"/>
    <property type="match status" value="3"/>
</dbReference>
<dbReference type="Pfam" id="PF00989">
    <property type="entry name" value="PAS"/>
    <property type="match status" value="1"/>
</dbReference>
<dbReference type="GO" id="GO:0016020">
    <property type="term" value="C:membrane"/>
    <property type="evidence" value="ECO:0007669"/>
    <property type="project" value="InterPro"/>
</dbReference>
<dbReference type="InterPro" id="IPR036890">
    <property type="entry name" value="HATPase_C_sf"/>
</dbReference>
<dbReference type="Gene3D" id="2.10.70.100">
    <property type="match status" value="1"/>
</dbReference>
<comment type="catalytic activity">
    <reaction evidence="1">
        <text>ATP + protein L-histidine = ADP + protein N-phospho-L-histidine.</text>
        <dbReference type="EC" id="2.7.13.3"/>
    </reaction>
</comment>
<dbReference type="GO" id="GO:0006355">
    <property type="term" value="P:regulation of DNA-templated transcription"/>
    <property type="evidence" value="ECO:0007669"/>
    <property type="project" value="InterPro"/>
</dbReference>
<dbReference type="InterPro" id="IPR005467">
    <property type="entry name" value="His_kinase_dom"/>
</dbReference>
<dbReference type="Pfam" id="PF08447">
    <property type="entry name" value="PAS_3"/>
    <property type="match status" value="1"/>
</dbReference>
<sequence length="1052" mass="120050">MDHDNKSDKFEALRQQAEELIKQVPLEPHMESSHIFELIHELKQQQKALELQNEELRQKQREISDLKQEYENLYELASIAYISINAKGIITRVNQMAVQLLKTDRQYLLRSGFSRFIAPEWQASYHASLKDSIKTGKKQRIELKLKTDSNHTLWVRADIEANCDEAGQLLRWYLMLIDITLQKKTEALNKKNQEELDAIYKNAPVLLMLVDKDRRVKKINRYGEKLIGASAQDLIGLRGGEAIRCLHQLHHPNGCGSQPACVPCPINNRVLDSFENGTTHEMKEVSLPLLKDNEKKEATFLVSTVLLNSEEEREVLISMVDITERKQMEKDLRESEESYRSLFNNSTIAVSITSFPGNILKVNDKMTEISGYSHEELKKVSTDDIYVDPNDRKKLIKTIKQQGKVDNYECRIKDKEGEIHWAHMSVKIINYRGQDALLTSLIDITTVKETEKSLRESEERYRTIFDNAPIGFHIRDLSQRIIDANHASYHMHGYCRDEFMSLNINKYVGEKLLKKAAVFFEAIKKGKSVHAFGTNIKKDGTEFPVEVVVVPVSFNGKAHSLTIIQDISDREEAKKALMESNEKFKSLFTQSPTDILIAGLDGTILDFNHDMSIIGIPRKEIIGKKISEVFRNKENNLNSGLNALFNPETSPIDIEIKTPSGAELILEVHPAETKFNDTEIFIFTILDITERRKTKDELKWSNALLSAMGRVARVGGWELNAETREIWCTEETYRIYEVSPDYKYALPELIDFYHPDEHKRISNAIQKALKNGEPYDMELRFITAGGNPLWVRSICKPQIKSGKVIKLLGTIQDITELKQAEGNLIKKTKQLQSLTRHLQSVREGERTAIAREIHDEFGQVLSALNMNLSTIEREVENNGKALNRQEILSELKQSKAILTTAINDVRKMITELRPQVLDVFGLLPAIQRHLDEFGERNGIRTDISSNIESINLDNDASIALFRIVQEALTNIAKHAKATRVNIVIEKCNAELLLTIRDNGLGFDLNVREQKQSFGLMGMEERVLLLKGELKIASKAGQGTELFIKIPLPMLPH</sequence>
<keyword evidence="6" id="KW-0175">Coiled coil</keyword>
<accession>A0A521ASV5</accession>
<dbReference type="SMART" id="SM00091">
    <property type="entry name" value="PAS"/>
    <property type="match status" value="6"/>
</dbReference>
<feature type="domain" description="PAC" evidence="9">
    <location>
        <begin position="775"/>
        <end position="826"/>
    </location>
</feature>
<dbReference type="InterPro" id="IPR003594">
    <property type="entry name" value="HATPase_dom"/>
</dbReference>
<dbReference type="InterPro" id="IPR013655">
    <property type="entry name" value="PAS_fold_3"/>
</dbReference>
<dbReference type="CDD" id="cd00130">
    <property type="entry name" value="PAS"/>
    <property type="match status" value="3"/>
</dbReference>
<name>A0A521ASV5_SACCC</name>
<keyword evidence="11" id="KW-1185">Reference proteome</keyword>
<dbReference type="Gene3D" id="1.20.5.1930">
    <property type="match status" value="1"/>
</dbReference>
<feature type="domain" description="PAS" evidence="8">
    <location>
        <begin position="457"/>
        <end position="501"/>
    </location>
</feature>
<dbReference type="PANTHER" id="PTHR43304">
    <property type="entry name" value="PHYTOCHROME-LIKE PROTEIN CPH1"/>
    <property type="match status" value="1"/>
</dbReference>
<dbReference type="NCBIfam" id="TIGR00229">
    <property type="entry name" value="sensory_box"/>
    <property type="match status" value="4"/>
</dbReference>
<evidence type="ECO:0000313" key="10">
    <source>
        <dbReference type="EMBL" id="SMO37922.1"/>
    </source>
</evidence>
<protein>
    <recommendedName>
        <fullName evidence="2">histidine kinase</fullName>
        <ecNumber evidence="2">2.7.13.3</ecNumber>
    </recommendedName>
</protein>
<dbReference type="InterPro" id="IPR001610">
    <property type="entry name" value="PAC"/>
</dbReference>
<proteinExistence type="predicted"/>
<dbReference type="InterPro" id="IPR052162">
    <property type="entry name" value="Sensor_kinase/Photoreceptor"/>
</dbReference>
<dbReference type="InterPro" id="IPR011712">
    <property type="entry name" value="Sig_transdc_His_kin_sub3_dim/P"/>
</dbReference>
<feature type="domain" description="PAC" evidence="9">
    <location>
        <begin position="406"/>
        <end position="456"/>
    </location>
</feature>
<evidence type="ECO:0000256" key="4">
    <source>
        <dbReference type="ARBA" id="ARBA00022679"/>
    </source>
</evidence>
<dbReference type="SMART" id="SM00387">
    <property type="entry name" value="HATPase_c"/>
    <property type="match status" value="1"/>
</dbReference>
<keyword evidence="3" id="KW-0597">Phosphoprotein</keyword>
<dbReference type="Gene3D" id="3.30.450.20">
    <property type="entry name" value="PAS domain"/>
    <property type="match status" value="6"/>
</dbReference>
<dbReference type="GO" id="GO:0000155">
    <property type="term" value="F:phosphorelay sensor kinase activity"/>
    <property type="evidence" value="ECO:0007669"/>
    <property type="project" value="InterPro"/>
</dbReference>
<reference evidence="10 11" key="1">
    <citation type="submission" date="2017-05" db="EMBL/GenBank/DDBJ databases">
        <authorList>
            <person name="Varghese N."/>
            <person name="Submissions S."/>
        </authorList>
    </citation>
    <scope>NUCLEOTIDE SEQUENCE [LARGE SCALE GENOMIC DNA]</scope>
    <source>
        <strain evidence="10 11">DSM 27040</strain>
    </source>
</reference>
<dbReference type="PROSITE" id="PS50109">
    <property type="entry name" value="HIS_KIN"/>
    <property type="match status" value="1"/>
</dbReference>
<feature type="domain" description="PAS" evidence="8">
    <location>
        <begin position="192"/>
        <end position="253"/>
    </location>
</feature>
<dbReference type="InterPro" id="IPR035965">
    <property type="entry name" value="PAS-like_dom_sf"/>
</dbReference>
<evidence type="ECO:0000256" key="2">
    <source>
        <dbReference type="ARBA" id="ARBA00012438"/>
    </source>
</evidence>
<gene>
    <name evidence="10" type="ORF">SAMN06265379_101380</name>
</gene>
<organism evidence="10 11">
    <name type="scientific">Saccharicrinis carchari</name>
    <dbReference type="NCBI Taxonomy" id="1168039"/>
    <lineage>
        <taxon>Bacteria</taxon>
        <taxon>Pseudomonadati</taxon>
        <taxon>Bacteroidota</taxon>
        <taxon>Bacteroidia</taxon>
        <taxon>Marinilabiliales</taxon>
        <taxon>Marinilabiliaceae</taxon>
        <taxon>Saccharicrinis</taxon>
    </lineage>
</organism>
<feature type="domain" description="PAC" evidence="9">
    <location>
        <begin position="139"/>
        <end position="191"/>
    </location>
</feature>
<feature type="domain" description="PAC" evidence="9">
    <location>
        <begin position="650"/>
        <end position="700"/>
    </location>
</feature>
<dbReference type="InterPro" id="IPR000014">
    <property type="entry name" value="PAS"/>
</dbReference>
<keyword evidence="4" id="KW-0808">Transferase</keyword>
<dbReference type="Gene3D" id="3.30.565.10">
    <property type="entry name" value="Histidine kinase-like ATPase, C-terminal domain"/>
    <property type="match status" value="1"/>
</dbReference>
<feature type="domain" description="PAS" evidence="8">
    <location>
        <begin position="335"/>
        <end position="401"/>
    </location>
</feature>
<evidence type="ECO:0000256" key="6">
    <source>
        <dbReference type="SAM" id="Coils"/>
    </source>
</evidence>
<dbReference type="Proteomes" id="UP000319040">
    <property type="component" value="Unassembled WGS sequence"/>
</dbReference>
<keyword evidence="5" id="KW-0418">Kinase</keyword>
<evidence type="ECO:0000256" key="5">
    <source>
        <dbReference type="ARBA" id="ARBA00022777"/>
    </source>
</evidence>
<dbReference type="Pfam" id="PF13188">
    <property type="entry name" value="PAS_8"/>
    <property type="match status" value="1"/>
</dbReference>
<dbReference type="InterPro" id="IPR013767">
    <property type="entry name" value="PAS_fold"/>
</dbReference>
<evidence type="ECO:0000259" key="7">
    <source>
        <dbReference type="PROSITE" id="PS50109"/>
    </source>
</evidence>
<dbReference type="CDD" id="cd16917">
    <property type="entry name" value="HATPase_UhpB-NarQ-NarX-like"/>
    <property type="match status" value="1"/>
</dbReference>
<dbReference type="SUPFAM" id="SSF55785">
    <property type="entry name" value="PYP-like sensor domain (PAS domain)"/>
    <property type="match status" value="6"/>
</dbReference>
<evidence type="ECO:0000313" key="11">
    <source>
        <dbReference type="Proteomes" id="UP000319040"/>
    </source>
</evidence>
<dbReference type="Pfam" id="PF07730">
    <property type="entry name" value="HisKA_3"/>
    <property type="match status" value="1"/>
</dbReference>
<feature type="coiled-coil region" evidence="6">
    <location>
        <begin position="3"/>
        <end position="76"/>
    </location>
</feature>
<dbReference type="EMBL" id="FXTB01000001">
    <property type="protein sequence ID" value="SMO37922.1"/>
    <property type="molecule type" value="Genomic_DNA"/>
</dbReference>
<dbReference type="PROSITE" id="PS50112">
    <property type="entry name" value="PAS"/>
    <property type="match status" value="3"/>
</dbReference>
<feature type="domain" description="PAC" evidence="9">
    <location>
        <begin position="278"/>
        <end position="334"/>
    </location>
</feature>
<dbReference type="RefSeq" id="WP_185957403.1">
    <property type="nucleotide sequence ID" value="NZ_FXTB01000001.1"/>
</dbReference>
<dbReference type="EC" id="2.7.13.3" evidence="2"/>
<dbReference type="PANTHER" id="PTHR43304:SF1">
    <property type="entry name" value="PAC DOMAIN-CONTAINING PROTEIN"/>
    <property type="match status" value="1"/>
</dbReference>
<evidence type="ECO:0000256" key="3">
    <source>
        <dbReference type="ARBA" id="ARBA00022553"/>
    </source>
</evidence>
<evidence type="ECO:0000259" key="9">
    <source>
        <dbReference type="PROSITE" id="PS50113"/>
    </source>
</evidence>
<dbReference type="AlphaFoldDB" id="A0A521ASV5"/>
<dbReference type="GO" id="GO:0046983">
    <property type="term" value="F:protein dimerization activity"/>
    <property type="evidence" value="ECO:0007669"/>
    <property type="project" value="InterPro"/>
</dbReference>
<dbReference type="PROSITE" id="PS50113">
    <property type="entry name" value="PAC"/>
    <property type="match status" value="5"/>
</dbReference>
<dbReference type="InterPro" id="IPR000700">
    <property type="entry name" value="PAS-assoc_C"/>
</dbReference>
<dbReference type="Pfam" id="PF02518">
    <property type="entry name" value="HATPase_c"/>
    <property type="match status" value="1"/>
</dbReference>
<dbReference type="SMART" id="SM00086">
    <property type="entry name" value="PAC"/>
    <property type="match status" value="5"/>
</dbReference>
<evidence type="ECO:0000259" key="8">
    <source>
        <dbReference type="PROSITE" id="PS50112"/>
    </source>
</evidence>